<evidence type="ECO:0000313" key="3">
    <source>
        <dbReference type="Proteomes" id="UP000250140"/>
    </source>
</evidence>
<gene>
    <name evidence="2" type="ORF">AOQ84DRAFT_220543</name>
</gene>
<evidence type="ECO:0000313" key="2">
    <source>
        <dbReference type="EMBL" id="OCL09661.1"/>
    </source>
</evidence>
<feature type="compositionally biased region" description="Polar residues" evidence="1">
    <location>
        <begin position="34"/>
        <end position="57"/>
    </location>
</feature>
<feature type="compositionally biased region" description="Basic and acidic residues" evidence="1">
    <location>
        <begin position="434"/>
        <end position="444"/>
    </location>
</feature>
<accession>A0A8E2F325</accession>
<feature type="region of interest" description="Disordered" evidence="1">
    <location>
        <begin position="34"/>
        <end position="62"/>
    </location>
</feature>
<dbReference type="Proteomes" id="UP000250140">
    <property type="component" value="Unassembled WGS sequence"/>
</dbReference>
<feature type="compositionally biased region" description="Low complexity" evidence="1">
    <location>
        <begin position="445"/>
        <end position="456"/>
    </location>
</feature>
<reference evidence="2 3" key="1">
    <citation type="journal article" date="2016" name="Nat. Commun.">
        <title>Ectomycorrhizal ecology is imprinted in the genome of the dominant symbiotic fungus Cenococcum geophilum.</title>
        <authorList>
            <consortium name="DOE Joint Genome Institute"/>
            <person name="Peter M."/>
            <person name="Kohler A."/>
            <person name="Ohm R.A."/>
            <person name="Kuo A."/>
            <person name="Krutzmann J."/>
            <person name="Morin E."/>
            <person name="Arend M."/>
            <person name="Barry K.W."/>
            <person name="Binder M."/>
            <person name="Choi C."/>
            <person name="Clum A."/>
            <person name="Copeland A."/>
            <person name="Grisel N."/>
            <person name="Haridas S."/>
            <person name="Kipfer T."/>
            <person name="LaButti K."/>
            <person name="Lindquist E."/>
            <person name="Lipzen A."/>
            <person name="Maire R."/>
            <person name="Meier B."/>
            <person name="Mihaltcheva S."/>
            <person name="Molinier V."/>
            <person name="Murat C."/>
            <person name="Poggeler S."/>
            <person name="Quandt C.A."/>
            <person name="Sperisen C."/>
            <person name="Tritt A."/>
            <person name="Tisserant E."/>
            <person name="Crous P.W."/>
            <person name="Henrissat B."/>
            <person name="Nehls U."/>
            <person name="Egli S."/>
            <person name="Spatafora J.W."/>
            <person name="Grigoriev I.V."/>
            <person name="Martin F.M."/>
        </authorList>
    </citation>
    <scope>NUCLEOTIDE SEQUENCE [LARGE SCALE GENOMIC DNA]</scope>
    <source>
        <strain evidence="2 3">CBS 207.34</strain>
    </source>
</reference>
<keyword evidence="3" id="KW-1185">Reference proteome</keyword>
<dbReference type="AlphaFoldDB" id="A0A8E2F325"/>
<organism evidence="2 3">
    <name type="scientific">Glonium stellatum</name>
    <dbReference type="NCBI Taxonomy" id="574774"/>
    <lineage>
        <taxon>Eukaryota</taxon>
        <taxon>Fungi</taxon>
        <taxon>Dikarya</taxon>
        <taxon>Ascomycota</taxon>
        <taxon>Pezizomycotina</taxon>
        <taxon>Dothideomycetes</taxon>
        <taxon>Pleosporomycetidae</taxon>
        <taxon>Gloniales</taxon>
        <taxon>Gloniaceae</taxon>
        <taxon>Glonium</taxon>
    </lineage>
</organism>
<dbReference type="OrthoDB" id="3791931at2759"/>
<feature type="region of interest" description="Disordered" evidence="1">
    <location>
        <begin position="418"/>
        <end position="497"/>
    </location>
</feature>
<sequence>MGVEPDYLYGRTSHSFLSVHQLANRRRRIGLQNPQQRLQSSLHSEPSQHLQSTTRQNAPPPIGFRQNLELGSTNMLDNTLWNENLVPPQRTPYMIDTTFPPLRQHNSIEQVSSRDPAAGQMRCHEHGAHQILPLENSFPYQPMPTLGRIFEGYIPDHRNTEVEDTQPHVAFPTSAFNGRRNAPASSETIVRDFAEVPEQHSTQNARGVTAPAYQSHTALGAESRPAIQPPNPQASVGVGSLVPDSTTGLYFSSYAHAKAACRRAKWHTPTSRKPLPSTDAEKQEIVVRLRQAILNTTDTKDKKGSAYRKRWEDGTSYLVPHVEHVAWSILEEALNLHQHGFTAPMFDGSQDEAFDKDLKFGKRIDALENLFKNWKSSCDAVMKGEKIAVYVAAPRHYYHRNGANQKSNARRATTIAIGKAAEANRAPRPPQRRRQVDRDSKDSGDATADSSSAQGDRGVANKNSVRRNNKRAKTVEGFQASANSQDTETNNLVPDFLDPFNPFAFV</sequence>
<proteinExistence type="predicted"/>
<protein>
    <submittedName>
        <fullName evidence="2">Uncharacterized protein</fullName>
    </submittedName>
</protein>
<evidence type="ECO:0000256" key="1">
    <source>
        <dbReference type="SAM" id="MobiDB-lite"/>
    </source>
</evidence>
<feature type="compositionally biased region" description="Polar residues" evidence="1">
    <location>
        <begin position="480"/>
        <end position="492"/>
    </location>
</feature>
<name>A0A8E2F325_9PEZI</name>
<dbReference type="EMBL" id="KV749382">
    <property type="protein sequence ID" value="OCL09661.1"/>
    <property type="molecule type" value="Genomic_DNA"/>
</dbReference>